<organism evidence="8 9">
    <name type="scientific">Ambrosia artemisiifolia</name>
    <name type="common">Common ragweed</name>
    <dbReference type="NCBI Taxonomy" id="4212"/>
    <lineage>
        <taxon>Eukaryota</taxon>
        <taxon>Viridiplantae</taxon>
        <taxon>Streptophyta</taxon>
        <taxon>Embryophyta</taxon>
        <taxon>Tracheophyta</taxon>
        <taxon>Spermatophyta</taxon>
        <taxon>Magnoliopsida</taxon>
        <taxon>eudicotyledons</taxon>
        <taxon>Gunneridae</taxon>
        <taxon>Pentapetalae</taxon>
        <taxon>asterids</taxon>
        <taxon>campanulids</taxon>
        <taxon>Asterales</taxon>
        <taxon>Asteraceae</taxon>
        <taxon>Asteroideae</taxon>
        <taxon>Heliantheae alliance</taxon>
        <taxon>Heliantheae</taxon>
        <taxon>Ambrosia</taxon>
    </lineage>
</organism>
<dbReference type="PANTHER" id="PTHR31602">
    <property type="entry name" value="GROWTH-REGULATING FACTOR 5"/>
    <property type="match status" value="1"/>
</dbReference>
<dbReference type="GO" id="GO:0006351">
    <property type="term" value="P:DNA-templated transcription"/>
    <property type="evidence" value="ECO:0007669"/>
    <property type="project" value="UniProtKB-UniRule"/>
</dbReference>
<accession>A0AAD5GJ42</accession>
<dbReference type="AlphaFoldDB" id="A0AAD5GJ42"/>
<evidence type="ECO:0000256" key="5">
    <source>
        <dbReference type="RuleBase" id="RU367127"/>
    </source>
</evidence>
<comment type="function">
    <text evidence="5">Transcription activator.</text>
</comment>
<dbReference type="GO" id="GO:0005524">
    <property type="term" value="F:ATP binding"/>
    <property type="evidence" value="ECO:0007669"/>
    <property type="project" value="UniProtKB-UniRule"/>
</dbReference>
<dbReference type="InterPro" id="IPR014977">
    <property type="entry name" value="WRC_dom"/>
</dbReference>
<keyword evidence="9" id="KW-1185">Reference proteome</keyword>
<dbReference type="GO" id="GO:0005634">
    <property type="term" value="C:nucleus"/>
    <property type="evidence" value="ECO:0007669"/>
    <property type="project" value="UniProtKB-SubCell"/>
</dbReference>
<feature type="domain" description="WRC" evidence="7">
    <location>
        <begin position="82"/>
        <end position="126"/>
    </location>
</feature>
<name>A0AAD5GJ42_AMBAR</name>
<comment type="caution">
    <text evidence="8">The sequence shown here is derived from an EMBL/GenBank/DDBJ whole genome shotgun (WGS) entry which is preliminary data.</text>
</comment>
<evidence type="ECO:0000256" key="1">
    <source>
        <dbReference type="ARBA" id="ARBA00004123"/>
    </source>
</evidence>
<comment type="caution">
    <text evidence="4">Lacks conserved residue(s) required for the propagation of feature annotation.</text>
</comment>
<evidence type="ECO:0000256" key="3">
    <source>
        <dbReference type="ARBA" id="ARBA00023242"/>
    </source>
</evidence>
<dbReference type="SMART" id="SM00951">
    <property type="entry name" value="QLQ"/>
    <property type="match status" value="1"/>
</dbReference>
<keyword evidence="5" id="KW-0804">Transcription</keyword>
<dbReference type="Proteomes" id="UP001206925">
    <property type="component" value="Unassembled WGS sequence"/>
</dbReference>
<evidence type="ECO:0000259" key="6">
    <source>
        <dbReference type="PROSITE" id="PS51666"/>
    </source>
</evidence>
<gene>
    <name evidence="8" type="ORF">M8C21_019954</name>
</gene>
<keyword evidence="5" id="KW-0805">Transcription regulation</keyword>
<feature type="domain" description="QLQ" evidence="6">
    <location>
        <begin position="31"/>
        <end position="66"/>
    </location>
</feature>
<comment type="subcellular location">
    <subcellularLocation>
        <location evidence="1 5">Nucleus</location>
    </subcellularLocation>
</comment>
<proteinExistence type="inferred from homology"/>
<dbReference type="GO" id="GO:0006355">
    <property type="term" value="P:regulation of DNA-templated transcription"/>
    <property type="evidence" value="ECO:0007669"/>
    <property type="project" value="InterPro"/>
</dbReference>
<evidence type="ECO:0000256" key="2">
    <source>
        <dbReference type="ARBA" id="ARBA00008122"/>
    </source>
</evidence>
<dbReference type="Pfam" id="PF08879">
    <property type="entry name" value="WRC"/>
    <property type="match status" value="1"/>
</dbReference>
<evidence type="ECO:0000259" key="7">
    <source>
        <dbReference type="PROSITE" id="PS51667"/>
    </source>
</evidence>
<dbReference type="InterPro" id="IPR031137">
    <property type="entry name" value="GRF"/>
</dbReference>
<comment type="domain">
    <text evidence="5">The QLQ domain and WRC domain may be involved in protein-protein interaction and DNA-binding, respectively.</text>
</comment>
<reference evidence="8" key="1">
    <citation type="submission" date="2022-06" db="EMBL/GenBank/DDBJ databases">
        <title>Uncovering the hologenomic basis of an extraordinary plant invasion.</title>
        <authorList>
            <person name="Bieker V.C."/>
            <person name="Martin M.D."/>
            <person name="Gilbert T."/>
            <person name="Hodgins K."/>
            <person name="Battlay P."/>
            <person name="Petersen B."/>
            <person name="Wilson J."/>
        </authorList>
    </citation>
    <scope>NUCLEOTIDE SEQUENCE</scope>
    <source>
        <strain evidence="8">AA19_3_7</strain>
        <tissue evidence="8">Leaf</tissue>
    </source>
</reference>
<dbReference type="GO" id="GO:0099402">
    <property type="term" value="P:plant organ development"/>
    <property type="evidence" value="ECO:0007669"/>
    <property type="project" value="UniProtKB-ARBA"/>
</dbReference>
<dbReference type="PROSITE" id="PS51666">
    <property type="entry name" value="QLQ"/>
    <property type="match status" value="1"/>
</dbReference>
<dbReference type="PANTHER" id="PTHR31602:SF3">
    <property type="entry name" value="GROWTH-REGULATING FACTOR 8"/>
    <property type="match status" value="1"/>
</dbReference>
<dbReference type="Pfam" id="PF08880">
    <property type="entry name" value="QLQ"/>
    <property type="match status" value="1"/>
</dbReference>
<dbReference type="InterPro" id="IPR014978">
    <property type="entry name" value="Gln-Leu-Gln_QLQ"/>
</dbReference>
<dbReference type="PROSITE" id="PS51667">
    <property type="entry name" value="WRC"/>
    <property type="match status" value="1"/>
</dbReference>
<dbReference type="EMBL" id="JAMZMK010007834">
    <property type="protein sequence ID" value="KAI7743049.1"/>
    <property type="molecule type" value="Genomic_DNA"/>
</dbReference>
<comment type="similarity">
    <text evidence="2 5">Belongs to the GRF family.</text>
</comment>
<keyword evidence="5" id="KW-0010">Activator</keyword>
<evidence type="ECO:0000313" key="8">
    <source>
        <dbReference type="EMBL" id="KAI7743049.1"/>
    </source>
</evidence>
<keyword evidence="3 5" id="KW-0539">Nucleus</keyword>
<sequence length="331" mass="36580">MVNGSPNVQSVTPYHHYHSTDGVVRVSGKMFFTANQWEELERQTMIFKYIMASIPVPPQLLVSLSTQSNRVSMGLRFANGSDPEPWRCRRTDGKKWRCAKDVAPDQRYCERHARKTKSRSRKPVETTYAKDNPTVVSAANQRPDEWFMKSDGIPSYQSTLSNQFQQPMQSPIGGLKRDLIFKQDSKGSHQQNSFIDQNNSYLNASYSGVDAWSRVSGGDECSLTLSMQSSGNQMEFDHESFQMAVGLLSGERDGCEDVFKPQQHWLNQASWACLGSGSGSVSTPGGPLGEALCLGIADTQDEPSSYGYSSNATTSSVCEGGGLNFVNRHDG</sequence>
<protein>
    <recommendedName>
        <fullName evidence="5">Growth-regulating factor</fullName>
    </recommendedName>
</protein>
<evidence type="ECO:0000256" key="4">
    <source>
        <dbReference type="PROSITE-ProRule" id="PRU01002"/>
    </source>
</evidence>
<evidence type="ECO:0000313" key="9">
    <source>
        <dbReference type="Proteomes" id="UP001206925"/>
    </source>
</evidence>